<dbReference type="HOGENOM" id="CLU_1493115_0_0_6"/>
<feature type="transmembrane region" description="Helical" evidence="2">
    <location>
        <begin position="22"/>
        <end position="40"/>
    </location>
</feature>
<keyword evidence="1" id="KW-0175">Coiled coil</keyword>
<keyword evidence="2" id="KW-0472">Membrane</keyword>
<evidence type="ECO:0000313" key="3">
    <source>
        <dbReference type="EMBL" id="EEY94790.1"/>
    </source>
</evidence>
<dbReference type="RefSeq" id="WP_004895527.1">
    <property type="nucleotide sequence ID" value="NZ_GG704974.1"/>
</dbReference>
<proteinExistence type="predicted"/>
<dbReference type="AlphaFoldDB" id="D0SGT4"/>
<name>D0SGT4_ACIJO</name>
<sequence length="180" mass="20335">MENADYFYVPNELDNKGDVKRLVVAILCVGLLFFAAYVLISYVGEFPITAHLPLYAVVWTASTVFLVIKFLNNQAALKPELVLELIKNCSDTPKLKDTILNIIKVQEKITKSDLFRILYVLQEDLSGLYVKNYRDLVGIDKDQEAENIAKGEAEVESYTKSIAVLENALQNMKLREERGG</sequence>
<keyword evidence="2" id="KW-1133">Transmembrane helix</keyword>
<keyword evidence="2" id="KW-0812">Transmembrane</keyword>
<feature type="transmembrane region" description="Helical" evidence="2">
    <location>
        <begin position="52"/>
        <end position="71"/>
    </location>
</feature>
<evidence type="ECO:0000256" key="2">
    <source>
        <dbReference type="SAM" id="Phobius"/>
    </source>
</evidence>
<feature type="coiled-coil region" evidence="1">
    <location>
        <begin position="148"/>
        <end position="175"/>
    </location>
</feature>
<accession>D0SGT4</accession>
<reference evidence="4" key="1">
    <citation type="journal article" date="2012" name="PLoS ONE">
        <title>The success of Acinetobacter species; genetic, metabolic and virulence attributes.</title>
        <authorList>
            <person name="Peleg A.Y."/>
            <person name="de Breij A."/>
            <person name="Adams M.D."/>
            <person name="Cerqueira G.M."/>
            <person name="Mocali S."/>
            <person name="Galardini M."/>
            <person name="Nibbering P.H."/>
            <person name="Earl A.M."/>
            <person name="Ward D.V."/>
            <person name="Paterson D.L."/>
            <person name="Seifert H."/>
            <person name="Dijkshoorn L."/>
        </authorList>
    </citation>
    <scope>NUCLEOTIDE SEQUENCE [LARGE SCALE GENOMIC DNA]</scope>
    <source>
        <strain evidence="4">SH046</strain>
    </source>
</reference>
<dbReference type="EMBL" id="GG704974">
    <property type="protein sequence ID" value="EEY94790.1"/>
    <property type="molecule type" value="Genomic_DNA"/>
</dbReference>
<organism evidence="3 4">
    <name type="scientific">Acinetobacter johnsonii SH046</name>
    <dbReference type="NCBI Taxonomy" id="575586"/>
    <lineage>
        <taxon>Bacteria</taxon>
        <taxon>Pseudomonadati</taxon>
        <taxon>Pseudomonadota</taxon>
        <taxon>Gammaproteobacteria</taxon>
        <taxon>Moraxellales</taxon>
        <taxon>Moraxellaceae</taxon>
        <taxon>Acinetobacter</taxon>
    </lineage>
</organism>
<dbReference type="Proteomes" id="UP000012047">
    <property type="component" value="Unassembled WGS sequence"/>
</dbReference>
<gene>
    <name evidence="3" type="ORF">HMPREF0016_03057</name>
</gene>
<protein>
    <submittedName>
        <fullName evidence="3">Uncharacterized protein</fullName>
    </submittedName>
</protein>
<evidence type="ECO:0000256" key="1">
    <source>
        <dbReference type="SAM" id="Coils"/>
    </source>
</evidence>
<evidence type="ECO:0000313" key="4">
    <source>
        <dbReference type="Proteomes" id="UP000012047"/>
    </source>
</evidence>